<sequence>MPLVNYTEDPLHVLHPKDGAAGTDRPKALLAAVEEDPDPLLKLAASHVVSSQQFSRDELLQLFRLAAQYETTPALMHLPLAGKILISAFYEPSTRTRLSFESAWHRLGGSVMSITDPKSTGIAKGESLADIAEMFNNYGDVLVLRSSDGEAAHNMLENLRIPLVNAGNGIDEHPTQALADVYALAKWRPELFTGEVAPEQRIKVGIIGVPSRMRTVRSLLRLLSLFPQAIDEIVLVSREDENFDPGQREELEEAGISLRVVHDLDPALPDLDVVYINAIAWVGDTFEAMGEGLKLDRHSPLKEGAVVLHPLARGEELSTDLDATPHNWYFAQARGAVFVRMALLTTVVRRISAVMDTPDG</sequence>
<dbReference type="InterPro" id="IPR006131">
    <property type="entry name" value="Asp_carbamoyltransf_Asp/Orn-bd"/>
</dbReference>
<dbReference type="PATRIC" id="fig|106634.4.peg.2813"/>
<protein>
    <submittedName>
        <fullName evidence="2">Aspartate carbamoyltransferase</fullName>
    </submittedName>
</protein>
<dbReference type="PANTHER" id="PTHR45753">
    <property type="entry name" value="ORNITHINE CARBAMOYLTRANSFERASE, MITOCHONDRIAL"/>
    <property type="match status" value="1"/>
</dbReference>
<dbReference type="GO" id="GO:0016597">
    <property type="term" value="F:amino acid binding"/>
    <property type="evidence" value="ECO:0007669"/>
    <property type="project" value="InterPro"/>
</dbReference>
<dbReference type="AlphaFoldDB" id="A0A0G3G9Z8"/>
<dbReference type="GO" id="GO:0006520">
    <property type="term" value="P:amino acid metabolic process"/>
    <property type="evidence" value="ECO:0007669"/>
    <property type="project" value="InterPro"/>
</dbReference>
<accession>A0A0G3G9Z8</accession>
<evidence type="ECO:0000313" key="2">
    <source>
        <dbReference type="EMBL" id="AKJ96367.1"/>
    </source>
</evidence>
<dbReference type="GO" id="GO:0016743">
    <property type="term" value="F:carboxyl- or carbamoyltransferase activity"/>
    <property type="evidence" value="ECO:0007669"/>
    <property type="project" value="InterPro"/>
</dbReference>
<dbReference type="GO" id="GO:0044205">
    <property type="term" value="P:'de novo' UMP biosynthetic process"/>
    <property type="evidence" value="ECO:0007669"/>
    <property type="project" value="UniProtKB-UniPathway"/>
</dbReference>
<dbReference type="RefSeq" id="WP_018144908.1">
    <property type="nucleotide sequence ID" value="NZ_CP011367.1"/>
</dbReference>
<dbReference type="Pfam" id="PF02729">
    <property type="entry name" value="OTCace_N"/>
    <property type="match status" value="1"/>
</dbReference>
<dbReference type="STRING" id="106634.TVD_13780"/>
<dbReference type="PRINTS" id="PR00100">
    <property type="entry name" value="AOTCASE"/>
</dbReference>
<dbReference type="Proteomes" id="UP000064201">
    <property type="component" value="Chromosome"/>
</dbReference>
<evidence type="ECO:0000256" key="1">
    <source>
        <dbReference type="RuleBase" id="RU003634"/>
    </source>
</evidence>
<dbReference type="EMBL" id="CP011367">
    <property type="protein sequence ID" value="AKJ96367.1"/>
    <property type="molecule type" value="Genomic_DNA"/>
</dbReference>
<dbReference type="PRINTS" id="PR00101">
    <property type="entry name" value="ATCASE"/>
</dbReference>
<reference evidence="2 3" key="1">
    <citation type="submission" date="2015-04" db="EMBL/GenBank/DDBJ databases">
        <title>Complete Sequence for the Genome of the Thioalkalivibrio versutus D301.</title>
        <authorList>
            <person name="Mu T."/>
            <person name="Zhou J."/>
            <person name="Xu X."/>
        </authorList>
    </citation>
    <scope>NUCLEOTIDE SEQUENCE [LARGE SCALE GENOMIC DNA]</scope>
    <source>
        <strain evidence="2 3">D301</strain>
    </source>
</reference>
<dbReference type="PANTHER" id="PTHR45753:SF6">
    <property type="entry name" value="ASPARTATE CARBAMOYLTRANSFERASE"/>
    <property type="match status" value="1"/>
</dbReference>
<evidence type="ECO:0000313" key="3">
    <source>
        <dbReference type="Proteomes" id="UP000064201"/>
    </source>
</evidence>
<name>A0A0G3G9Z8_9GAMM</name>
<organism evidence="2 3">
    <name type="scientific">Thioalkalivibrio versutus</name>
    <dbReference type="NCBI Taxonomy" id="106634"/>
    <lineage>
        <taxon>Bacteria</taxon>
        <taxon>Pseudomonadati</taxon>
        <taxon>Pseudomonadota</taxon>
        <taxon>Gammaproteobacteria</taxon>
        <taxon>Chromatiales</taxon>
        <taxon>Ectothiorhodospiraceae</taxon>
        <taxon>Thioalkalivibrio</taxon>
    </lineage>
</organism>
<dbReference type="Gene3D" id="3.40.50.1370">
    <property type="entry name" value="Aspartate/ornithine carbamoyltransferase"/>
    <property type="match status" value="2"/>
</dbReference>
<dbReference type="KEGG" id="tvr:TVD_13780"/>
<dbReference type="Pfam" id="PF00185">
    <property type="entry name" value="OTCace"/>
    <property type="match status" value="1"/>
</dbReference>
<dbReference type="InterPro" id="IPR006130">
    <property type="entry name" value="Asp/Orn_carbamoylTrfase"/>
</dbReference>
<proteinExistence type="inferred from homology"/>
<gene>
    <name evidence="2" type="ORF">TVD_13780</name>
</gene>
<dbReference type="OrthoDB" id="9774690at2"/>
<dbReference type="InterPro" id="IPR036901">
    <property type="entry name" value="Asp/Orn_carbamoylTrfase_sf"/>
</dbReference>
<dbReference type="SUPFAM" id="SSF53671">
    <property type="entry name" value="Aspartate/ornithine carbamoyltransferase"/>
    <property type="match status" value="1"/>
</dbReference>
<keyword evidence="3" id="KW-1185">Reference proteome</keyword>
<dbReference type="GO" id="GO:0005829">
    <property type="term" value="C:cytosol"/>
    <property type="evidence" value="ECO:0007669"/>
    <property type="project" value="TreeGrafter"/>
</dbReference>
<dbReference type="PROSITE" id="PS00097">
    <property type="entry name" value="CARBAMOYLTRANSFERASE"/>
    <property type="match status" value="1"/>
</dbReference>
<comment type="similarity">
    <text evidence="1">Belongs to the aspartate/ornithine carbamoyltransferase superfamily.</text>
</comment>
<keyword evidence="1 2" id="KW-0808">Transferase</keyword>
<dbReference type="InterPro" id="IPR006132">
    <property type="entry name" value="Asp/Orn_carbamoyltranf_P-bd"/>
</dbReference>
<dbReference type="UniPathway" id="UPA00070">
    <property type="reaction ID" value="UER00116"/>
</dbReference>